<organism evidence="1 2">
    <name type="scientific">Lysinibacillus agricola</name>
    <dbReference type="NCBI Taxonomy" id="2590012"/>
    <lineage>
        <taxon>Bacteria</taxon>
        <taxon>Bacillati</taxon>
        <taxon>Bacillota</taxon>
        <taxon>Bacilli</taxon>
        <taxon>Bacillales</taxon>
        <taxon>Bacillaceae</taxon>
        <taxon>Lysinibacillus</taxon>
    </lineage>
</organism>
<reference evidence="1 2" key="1">
    <citation type="submission" date="2020-01" db="EMBL/GenBank/DDBJ databases">
        <authorList>
            <person name="Liu G."/>
            <person name="Liu B."/>
        </authorList>
    </citation>
    <scope>NUCLEOTIDE SEQUENCE [LARGE SCALE GENOMIC DNA]</scope>
    <source>
        <strain evidence="1 2">FJAT-51161</strain>
    </source>
</reference>
<accession>A0ABX7ALN2</accession>
<keyword evidence="2" id="KW-1185">Reference proteome</keyword>
<sequence length="58" mass="6540">MIEVLLNVEHVDDVEIEDGKLSITKYDGTDDVLFFASHGKEISISLSELTKVIEMMNK</sequence>
<dbReference type="Proteomes" id="UP000596049">
    <property type="component" value="Chromosome"/>
</dbReference>
<protein>
    <submittedName>
        <fullName evidence="1">Uncharacterized protein</fullName>
    </submittedName>
</protein>
<name>A0ABX7ALN2_9BACI</name>
<proteinExistence type="predicted"/>
<evidence type="ECO:0000313" key="1">
    <source>
        <dbReference type="EMBL" id="QQP10800.1"/>
    </source>
</evidence>
<evidence type="ECO:0000313" key="2">
    <source>
        <dbReference type="Proteomes" id="UP000596049"/>
    </source>
</evidence>
<gene>
    <name evidence="1" type="ORF">FJQ98_16270</name>
</gene>
<dbReference type="EMBL" id="CP067341">
    <property type="protein sequence ID" value="QQP10800.1"/>
    <property type="molecule type" value="Genomic_DNA"/>
</dbReference>
<dbReference type="RefSeq" id="WP_158003053.1">
    <property type="nucleotide sequence ID" value="NZ_CP067341.1"/>
</dbReference>